<proteinExistence type="predicted"/>
<dbReference type="WBParaSite" id="Smp_349110.1">
    <property type="protein sequence ID" value="Smp_349110.1"/>
    <property type="gene ID" value="Smp_349110"/>
</dbReference>
<protein>
    <submittedName>
        <fullName evidence="2">Uncharacterized protein</fullName>
    </submittedName>
</protein>
<reference evidence="1" key="1">
    <citation type="journal article" date="2012" name="PLoS Negl. Trop. Dis.">
        <title>A systematically improved high quality genome and transcriptome of the human blood fluke Schistosoma mansoni.</title>
        <authorList>
            <person name="Protasio A.V."/>
            <person name="Tsai I.J."/>
            <person name="Babbage A."/>
            <person name="Nichol S."/>
            <person name="Hunt M."/>
            <person name="Aslett M.A."/>
            <person name="De Silva N."/>
            <person name="Velarde G.S."/>
            <person name="Anderson T.J."/>
            <person name="Clark R.C."/>
            <person name="Davidson C."/>
            <person name="Dillon G.P."/>
            <person name="Holroyd N.E."/>
            <person name="LoVerde P.T."/>
            <person name="Lloyd C."/>
            <person name="McQuillan J."/>
            <person name="Oliveira G."/>
            <person name="Otto T.D."/>
            <person name="Parker-Manuel S.J."/>
            <person name="Quail M.A."/>
            <person name="Wilson R.A."/>
            <person name="Zerlotini A."/>
            <person name="Dunne D.W."/>
            <person name="Berriman M."/>
        </authorList>
    </citation>
    <scope>NUCLEOTIDE SEQUENCE [LARGE SCALE GENOMIC DNA]</scope>
    <source>
        <strain evidence="1">Puerto Rican</strain>
    </source>
</reference>
<organism evidence="1 2">
    <name type="scientific">Schistosoma mansoni</name>
    <name type="common">Blood fluke</name>
    <dbReference type="NCBI Taxonomy" id="6183"/>
    <lineage>
        <taxon>Eukaryota</taxon>
        <taxon>Metazoa</taxon>
        <taxon>Spiralia</taxon>
        <taxon>Lophotrochozoa</taxon>
        <taxon>Platyhelminthes</taxon>
        <taxon>Trematoda</taxon>
        <taxon>Digenea</taxon>
        <taxon>Strigeidida</taxon>
        <taxon>Schistosomatoidea</taxon>
        <taxon>Schistosomatidae</taxon>
        <taxon>Schistosoma</taxon>
    </lineage>
</organism>
<sequence length="53" mass="6257">MYDTLWCKRGRFPLLVVLGYNVCLQEMINLMTGERHAELFATDWSSFILMMVL</sequence>
<evidence type="ECO:0000313" key="2">
    <source>
        <dbReference type="WBParaSite" id="Smp_349110.1"/>
    </source>
</evidence>
<name>A0AA82N7T6_SCHMA</name>
<accession>A0AA82N7T6</accession>
<reference evidence="2" key="2">
    <citation type="submission" date="2023-11" db="UniProtKB">
        <authorList>
            <consortium name="WormBaseParasite"/>
        </authorList>
    </citation>
    <scope>IDENTIFICATION</scope>
    <source>
        <strain evidence="2">Puerto Rican</strain>
    </source>
</reference>
<keyword evidence="1" id="KW-1185">Reference proteome</keyword>
<dbReference type="AlphaFoldDB" id="A0AA82N7T6"/>
<evidence type="ECO:0000313" key="1">
    <source>
        <dbReference type="Proteomes" id="UP000008854"/>
    </source>
</evidence>
<dbReference type="Proteomes" id="UP000008854">
    <property type="component" value="Unassembled WGS sequence"/>
</dbReference>